<keyword evidence="2" id="KW-1185">Reference proteome</keyword>
<proteinExistence type="predicted"/>
<organism evidence="1 2">
    <name type="scientific">Phytophthora fragariaefolia</name>
    <dbReference type="NCBI Taxonomy" id="1490495"/>
    <lineage>
        <taxon>Eukaryota</taxon>
        <taxon>Sar</taxon>
        <taxon>Stramenopiles</taxon>
        <taxon>Oomycota</taxon>
        <taxon>Peronosporomycetes</taxon>
        <taxon>Peronosporales</taxon>
        <taxon>Peronosporaceae</taxon>
        <taxon>Phytophthora</taxon>
    </lineage>
</organism>
<reference evidence="1" key="1">
    <citation type="submission" date="2023-04" db="EMBL/GenBank/DDBJ databases">
        <title>Phytophthora fragariaefolia NBRC 109709.</title>
        <authorList>
            <person name="Ichikawa N."/>
            <person name="Sato H."/>
            <person name="Tonouchi N."/>
        </authorList>
    </citation>
    <scope>NUCLEOTIDE SEQUENCE</scope>
    <source>
        <strain evidence="1">NBRC 109709</strain>
    </source>
</reference>
<evidence type="ECO:0000313" key="1">
    <source>
        <dbReference type="EMBL" id="GMF51855.1"/>
    </source>
</evidence>
<dbReference type="Proteomes" id="UP001165121">
    <property type="component" value="Unassembled WGS sequence"/>
</dbReference>
<accession>A0A9W7D1E9</accession>
<evidence type="ECO:0000313" key="2">
    <source>
        <dbReference type="Proteomes" id="UP001165121"/>
    </source>
</evidence>
<dbReference type="AlphaFoldDB" id="A0A9W7D1E9"/>
<name>A0A9W7D1E9_9STRA</name>
<dbReference type="OrthoDB" id="126667at2759"/>
<dbReference type="EMBL" id="BSXT01002962">
    <property type="protein sequence ID" value="GMF51855.1"/>
    <property type="molecule type" value="Genomic_DNA"/>
</dbReference>
<comment type="caution">
    <text evidence="1">The sequence shown here is derived from an EMBL/GenBank/DDBJ whole genome shotgun (WGS) entry which is preliminary data.</text>
</comment>
<sequence>MDAIAVNVLETNTIAPYIKVTVESLRASLADMHHDITITKDKQTNRNKNNQRGALPVNFHVADYVLWSRVDAKTHDNKLAVKWIGPHRVISANVNSFEIERLLTGATRTVHASHLKRYADSSLHVNEEILEHVANYDIYLTMKAFKQHRKHQTHSYKVLVGWEGLEDIEDSWEPIKTMHVMFRSN</sequence>
<protein>
    <submittedName>
        <fullName evidence="1">Unnamed protein product</fullName>
    </submittedName>
</protein>
<gene>
    <name evidence="1" type="ORF">Pfra01_002110900</name>
</gene>